<reference evidence="2 3" key="1">
    <citation type="submission" date="2019-12" db="EMBL/GenBank/DDBJ databases">
        <title>Chitinophaga sp. strain ysch24 (GDMCC 1.1355), whole genome shotgun sequence.</title>
        <authorList>
            <person name="Zhang X."/>
        </authorList>
    </citation>
    <scope>NUCLEOTIDE SEQUENCE [LARGE SCALE GENOMIC DNA]</scope>
    <source>
        <strain evidence="3">ysch24</strain>
    </source>
</reference>
<proteinExistence type="predicted"/>
<evidence type="ECO:0000313" key="2">
    <source>
        <dbReference type="EMBL" id="MVT10274.1"/>
    </source>
</evidence>
<dbReference type="AlphaFoldDB" id="A0A7K1U7D8"/>
<comment type="caution">
    <text evidence="2">The sequence shown here is derived from an EMBL/GenBank/DDBJ whole genome shotgun (WGS) entry which is preliminary data.</text>
</comment>
<dbReference type="Proteomes" id="UP000461730">
    <property type="component" value="Unassembled WGS sequence"/>
</dbReference>
<organism evidence="2 3">
    <name type="scientific">Chitinophaga tropicalis</name>
    <dbReference type="NCBI Taxonomy" id="2683588"/>
    <lineage>
        <taxon>Bacteria</taxon>
        <taxon>Pseudomonadati</taxon>
        <taxon>Bacteroidota</taxon>
        <taxon>Chitinophagia</taxon>
        <taxon>Chitinophagales</taxon>
        <taxon>Chitinophagaceae</taxon>
        <taxon>Chitinophaga</taxon>
    </lineage>
</organism>
<sequence length="45" mass="5395">MKTIKYFVVMAMLVTGFSSCLVVRDRPGYYGRPHHHYHHGYGYYR</sequence>
<keyword evidence="1" id="KW-0812">Transmembrane</keyword>
<keyword evidence="3" id="KW-1185">Reference proteome</keyword>
<keyword evidence="1" id="KW-0472">Membrane</keyword>
<dbReference type="PROSITE" id="PS51257">
    <property type="entry name" value="PROKAR_LIPOPROTEIN"/>
    <property type="match status" value="1"/>
</dbReference>
<protein>
    <recommendedName>
        <fullName evidence="4">Lipoprotein</fullName>
    </recommendedName>
</protein>
<evidence type="ECO:0000313" key="3">
    <source>
        <dbReference type="Proteomes" id="UP000461730"/>
    </source>
</evidence>
<dbReference type="RefSeq" id="WP_157307721.1">
    <property type="nucleotide sequence ID" value="NZ_WRXN01000008.1"/>
</dbReference>
<name>A0A7K1U7D8_9BACT</name>
<feature type="transmembrane region" description="Helical" evidence="1">
    <location>
        <begin position="6"/>
        <end position="23"/>
    </location>
</feature>
<evidence type="ECO:0000256" key="1">
    <source>
        <dbReference type="SAM" id="Phobius"/>
    </source>
</evidence>
<dbReference type="EMBL" id="WRXN01000008">
    <property type="protein sequence ID" value="MVT10274.1"/>
    <property type="molecule type" value="Genomic_DNA"/>
</dbReference>
<gene>
    <name evidence="2" type="ORF">GO493_18525</name>
</gene>
<evidence type="ECO:0008006" key="4">
    <source>
        <dbReference type="Google" id="ProtNLM"/>
    </source>
</evidence>
<keyword evidence="1" id="KW-1133">Transmembrane helix</keyword>
<accession>A0A7K1U7D8</accession>